<comment type="caution">
    <text evidence="2">The sequence shown here is derived from an EMBL/GenBank/DDBJ whole genome shotgun (WGS) entry which is preliminary data.</text>
</comment>
<organism evidence="2 3">
    <name type="scientific">Virgibacillus kekensis</name>
    <dbReference type="NCBI Taxonomy" id="202261"/>
    <lineage>
        <taxon>Bacteria</taxon>
        <taxon>Bacillati</taxon>
        <taxon>Bacillota</taxon>
        <taxon>Bacilli</taxon>
        <taxon>Bacillales</taxon>
        <taxon>Bacillaceae</taxon>
        <taxon>Virgibacillus</taxon>
    </lineage>
</organism>
<evidence type="ECO:0000259" key="1">
    <source>
        <dbReference type="Pfam" id="PF08858"/>
    </source>
</evidence>
<evidence type="ECO:0000313" key="2">
    <source>
        <dbReference type="EMBL" id="MFC4557553.1"/>
    </source>
</evidence>
<dbReference type="Proteomes" id="UP001595989">
    <property type="component" value="Unassembled WGS sequence"/>
</dbReference>
<dbReference type="EMBL" id="JBHSFU010000004">
    <property type="protein sequence ID" value="MFC4557553.1"/>
    <property type="molecule type" value="Genomic_DNA"/>
</dbReference>
<reference evidence="3" key="1">
    <citation type="journal article" date="2019" name="Int. J. Syst. Evol. Microbiol.">
        <title>The Global Catalogue of Microorganisms (GCM) 10K type strain sequencing project: providing services to taxonomists for standard genome sequencing and annotation.</title>
        <authorList>
            <consortium name="The Broad Institute Genomics Platform"/>
            <consortium name="The Broad Institute Genome Sequencing Center for Infectious Disease"/>
            <person name="Wu L."/>
            <person name="Ma J."/>
        </authorList>
    </citation>
    <scope>NUCLEOTIDE SEQUENCE [LARGE SCALE GENOMIC DNA]</scope>
    <source>
        <strain evidence="3">CGMCC 4.7426</strain>
    </source>
</reference>
<dbReference type="RefSeq" id="WP_390293529.1">
    <property type="nucleotide sequence ID" value="NZ_JBHSFU010000004.1"/>
</dbReference>
<dbReference type="InterPro" id="IPR014957">
    <property type="entry name" value="IDEAL_dom"/>
</dbReference>
<name>A0ABV9DGQ5_9BACI</name>
<evidence type="ECO:0000313" key="3">
    <source>
        <dbReference type="Proteomes" id="UP001595989"/>
    </source>
</evidence>
<gene>
    <name evidence="2" type="ORF">ACFO3D_04945</name>
</gene>
<sequence>MVTVKMLKPYYIKADDDYVQVILAYQYFAVFINKKVYQFVPIESKEIRINRKTKRVENVGARFAFQKGKDIIYMTLSELVSLPDFLVQLNSIADPYYIDEIKNEESKNENAIINELEKLNLKRLIDKSLDERDFEAFQSLVKLL</sequence>
<keyword evidence="3" id="KW-1185">Reference proteome</keyword>
<proteinExistence type="predicted"/>
<accession>A0ABV9DGQ5</accession>
<dbReference type="Pfam" id="PF08858">
    <property type="entry name" value="IDEAL"/>
    <property type="match status" value="1"/>
</dbReference>
<feature type="domain" description="IDEAL" evidence="1">
    <location>
        <begin position="118"/>
        <end position="142"/>
    </location>
</feature>
<protein>
    <submittedName>
        <fullName evidence="2">IDEAL domain-containing protein</fullName>
    </submittedName>
</protein>